<evidence type="ECO:0000313" key="4">
    <source>
        <dbReference type="Proteomes" id="UP000437068"/>
    </source>
</evidence>
<dbReference type="Proteomes" id="UP000437068">
    <property type="component" value="Unassembled WGS sequence"/>
</dbReference>
<evidence type="ECO:0000313" key="1">
    <source>
        <dbReference type="EMBL" id="KAE9225468.1"/>
    </source>
</evidence>
<dbReference type="EMBL" id="QXGE01000167">
    <property type="protein sequence ID" value="KAE9321772.1"/>
    <property type="molecule type" value="Genomic_DNA"/>
</dbReference>
<comment type="caution">
    <text evidence="1">The sequence shown here is derived from an EMBL/GenBank/DDBJ whole genome shotgun (WGS) entry which is preliminary data.</text>
</comment>
<protein>
    <submittedName>
        <fullName evidence="1">Uncharacterized protein</fullName>
    </submittedName>
</protein>
<name>A0A6A3YWR4_9STRA</name>
<evidence type="ECO:0000313" key="2">
    <source>
        <dbReference type="EMBL" id="KAE9321772.1"/>
    </source>
</evidence>
<sequence>MENILKQLVQINERLARLEDTQPTSAVATADVETTVYSTAAEAAPPALATASTLAGCALNWYTNKIWETVKGKKDQNKRADAQAAVTQHKRADAKAAVSIMLVMYQAPCTITESPPRSNGDAYQAWKHDLWELSLALDRTASERLRGYDGKKPTTKASSLRKRWRALRVSHPAAYTPVSHQWMANDVAQISASPMYT</sequence>
<evidence type="ECO:0000313" key="3">
    <source>
        <dbReference type="Proteomes" id="UP000433483"/>
    </source>
</evidence>
<dbReference type="EMBL" id="QXGB01000192">
    <property type="protein sequence ID" value="KAE9225468.1"/>
    <property type="molecule type" value="Genomic_DNA"/>
</dbReference>
<proteinExistence type="predicted"/>
<reference evidence="3 4" key="1">
    <citation type="submission" date="2018-08" db="EMBL/GenBank/DDBJ databases">
        <title>Genomic investigation of the strawberry pathogen Phytophthora fragariae indicates pathogenicity is determined by transcriptional variation in three key races.</title>
        <authorList>
            <person name="Adams T.M."/>
            <person name="Armitage A.D."/>
            <person name="Sobczyk M.K."/>
            <person name="Bates H.J."/>
            <person name="Dunwell J.M."/>
            <person name="Nellist C.F."/>
            <person name="Harrison R.J."/>
        </authorList>
    </citation>
    <scope>NUCLEOTIDE SEQUENCE [LARGE SCALE GENOMIC DNA]</scope>
    <source>
        <strain evidence="2 4">A4</strain>
        <strain evidence="1 3">NOV-27</strain>
    </source>
</reference>
<dbReference type="OrthoDB" id="99530at2759"/>
<organism evidence="1 3">
    <name type="scientific">Phytophthora fragariae</name>
    <dbReference type="NCBI Taxonomy" id="53985"/>
    <lineage>
        <taxon>Eukaryota</taxon>
        <taxon>Sar</taxon>
        <taxon>Stramenopiles</taxon>
        <taxon>Oomycota</taxon>
        <taxon>Peronosporomycetes</taxon>
        <taxon>Peronosporales</taxon>
        <taxon>Peronosporaceae</taxon>
        <taxon>Phytophthora</taxon>
    </lineage>
</organism>
<keyword evidence="3" id="KW-1185">Reference proteome</keyword>
<dbReference type="Proteomes" id="UP000433483">
    <property type="component" value="Unassembled WGS sequence"/>
</dbReference>
<gene>
    <name evidence="2" type="ORF">PF001_g4735</name>
    <name evidence="1" type="ORF">PF005_g5499</name>
</gene>
<accession>A0A6A3YWR4</accession>
<dbReference type="AlphaFoldDB" id="A0A6A3YWR4"/>